<dbReference type="Proteomes" id="UP001066276">
    <property type="component" value="Chromosome 5"/>
</dbReference>
<evidence type="ECO:0000256" key="1">
    <source>
        <dbReference type="SAM" id="MobiDB-lite"/>
    </source>
</evidence>
<dbReference type="EMBL" id="JANPWB010000009">
    <property type="protein sequence ID" value="KAJ1149322.1"/>
    <property type="molecule type" value="Genomic_DNA"/>
</dbReference>
<proteinExistence type="predicted"/>
<comment type="caution">
    <text evidence="2">The sequence shown here is derived from an EMBL/GenBank/DDBJ whole genome shotgun (WGS) entry which is preliminary data.</text>
</comment>
<feature type="compositionally biased region" description="Basic and acidic residues" evidence="1">
    <location>
        <begin position="13"/>
        <end position="28"/>
    </location>
</feature>
<protein>
    <submittedName>
        <fullName evidence="2">Uncharacterized protein</fullName>
    </submittedName>
</protein>
<feature type="region of interest" description="Disordered" evidence="1">
    <location>
        <begin position="13"/>
        <end position="35"/>
    </location>
</feature>
<sequence>MLTIFLLDQEKDDNPTAIKKKDGRESSKKIGKQRVPRLRPIDSTRIPSAVKSRKCDAFRDTYTNVKECTSLDTRYHGGGLMELADSDDARRGDNTKHELRSRGSWHRGRKLMRVEDHFRNLRNASGGSGAVGEQRAASGGTDRRKQSGVSSGIACDPKSSPN</sequence>
<feature type="region of interest" description="Disordered" evidence="1">
    <location>
        <begin position="120"/>
        <end position="162"/>
    </location>
</feature>
<gene>
    <name evidence="2" type="ORF">NDU88_002132</name>
</gene>
<accession>A0AAV7R991</accession>
<name>A0AAV7R991_PLEWA</name>
<feature type="region of interest" description="Disordered" evidence="1">
    <location>
        <begin position="76"/>
        <end position="107"/>
    </location>
</feature>
<evidence type="ECO:0000313" key="2">
    <source>
        <dbReference type="EMBL" id="KAJ1149322.1"/>
    </source>
</evidence>
<keyword evidence="3" id="KW-1185">Reference proteome</keyword>
<dbReference type="AlphaFoldDB" id="A0AAV7R991"/>
<evidence type="ECO:0000313" key="3">
    <source>
        <dbReference type="Proteomes" id="UP001066276"/>
    </source>
</evidence>
<reference evidence="2" key="1">
    <citation type="journal article" date="2022" name="bioRxiv">
        <title>Sequencing and chromosome-scale assembly of the giantPleurodeles waltlgenome.</title>
        <authorList>
            <person name="Brown T."/>
            <person name="Elewa A."/>
            <person name="Iarovenko S."/>
            <person name="Subramanian E."/>
            <person name="Araus A.J."/>
            <person name="Petzold A."/>
            <person name="Susuki M."/>
            <person name="Suzuki K.-i.T."/>
            <person name="Hayashi T."/>
            <person name="Toyoda A."/>
            <person name="Oliveira C."/>
            <person name="Osipova E."/>
            <person name="Leigh N.D."/>
            <person name="Simon A."/>
            <person name="Yun M.H."/>
        </authorList>
    </citation>
    <scope>NUCLEOTIDE SEQUENCE</scope>
    <source>
        <strain evidence="2">20211129_DDA</strain>
        <tissue evidence="2">Liver</tissue>
    </source>
</reference>
<feature type="compositionally biased region" description="Basic and acidic residues" evidence="1">
    <location>
        <begin position="87"/>
        <end position="101"/>
    </location>
</feature>
<organism evidence="2 3">
    <name type="scientific">Pleurodeles waltl</name>
    <name type="common">Iberian ribbed newt</name>
    <dbReference type="NCBI Taxonomy" id="8319"/>
    <lineage>
        <taxon>Eukaryota</taxon>
        <taxon>Metazoa</taxon>
        <taxon>Chordata</taxon>
        <taxon>Craniata</taxon>
        <taxon>Vertebrata</taxon>
        <taxon>Euteleostomi</taxon>
        <taxon>Amphibia</taxon>
        <taxon>Batrachia</taxon>
        <taxon>Caudata</taxon>
        <taxon>Salamandroidea</taxon>
        <taxon>Salamandridae</taxon>
        <taxon>Pleurodelinae</taxon>
        <taxon>Pleurodeles</taxon>
    </lineage>
</organism>